<name>A0ABQ4UJA0_9HYPH</name>
<comment type="similarity">
    <text evidence="1">Belongs to the metallophosphoesterase superfamily. YfcE family.</text>
</comment>
<dbReference type="Pfam" id="PF12850">
    <property type="entry name" value="Metallophos_2"/>
    <property type="match status" value="1"/>
</dbReference>
<dbReference type="InterPro" id="IPR024654">
    <property type="entry name" value="Calcineurin-like_PHP_lpxH"/>
</dbReference>
<protein>
    <recommendedName>
        <fullName evidence="2">Calcineurin-like phosphoesterase domain-containing protein</fullName>
    </recommendedName>
</protein>
<dbReference type="EMBL" id="BPRC01000018">
    <property type="protein sequence ID" value="GJE66852.1"/>
    <property type="molecule type" value="Genomic_DNA"/>
</dbReference>
<sequence length="190" mass="21379">MSIMLTADGHFGHAAIARLSGRPFSDRDATAMNEHLIAAWNARVRPGDDVWHLGDFALNLKPAQLREIFDRLNGTKRLCRGNHDHEATLALPWAEPPRDLVEVAMDGRRWVLSHYPMRAWRGSMGSAIHCYGHVHNLMAPTRQSLDVGVDAWDLQPVSLGEIIARLERSEIEPEEQRLVREKRGGPVDEG</sequence>
<feature type="domain" description="Calcineurin-like phosphoesterase" evidence="2">
    <location>
        <begin position="1"/>
        <end position="142"/>
    </location>
</feature>
<proteinExistence type="inferred from homology"/>
<evidence type="ECO:0000259" key="2">
    <source>
        <dbReference type="Pfam" id="PF12850"/>
    </source>
</evidence>
<dbReference type="Proteomes" id="UP001055039">
    <property type="component" value="Unassembled WGS sequence"/>
</dbReference>
<evidence type="ECO:0000313" key="4">
    <source>
        <dbReference type="Proteomes" id="UP001055039"/>
    </source>
</evidence>
<reference evidence="3" key="2">
    <citation type="submission" date="2021-08" db="EMBL/GenBank/DDBJ databases">
        <authorList>
            <person name="Tani A."/>
            <person name="Ola A."/>
            <person name="Ogura Y."/>
            <person name="Katsura K."/>
            <person name="Hayashi T."/>
        </authorList>
    </citation>
    <scope>NUCLEOTIDE SEQUENCE</scope>
    <source>
        <strain evidence="3">NBRC 15686</strain>
    </source>
</reference>
<organism evidence="3 4">
    <name type="scientific">Methylorubrum aminovorans</name>
    <dbReference type="NCBI Taxonomy" id="269069"/>
    <lineage>
        <taxon>Bacteria</taxon>
        <taxon>Pseudomonadati</taxon>
        <taxon>Pseudomonadota</taxon>
        <taxon>Alphaproteobacteria</taxon>
        <taxon>Hyphomicrobiales</taxon>
        <taxon>Methylobacteriaceae</taxon>
        <taxon>Methylorubrum</taxon>
    </lineage>
</organism>
<evidence type="ECO:0000313" key="3">
    <source>
        <dbReference type="EMBL" id="GJE66852.1"/>
    </source>
</evidence>
<dbReference type="InterPro" id="IPR029052">
    <property type="entry name" value="Metallo-depent_PP-like"/>
</dbReference>
<dbReference type="SUPFAM" id="SSF56300">
    <property type="entry name" value="Metallo-dependent phosphatases"/>
    <property type="match status" value="1"/>
</dbReference>
<gene>
    <name evidence="3" type="ORF">LNAOJCKE_4076</name>
</gene>
<keyword evidence="4" id="KW-1185">Reference proteome</keyword>
<reference evidence="3" key="1">
    <citation type="journal article" date="2021" name="Front. Microbiol.">
        <title>Comprehensive Comparative Genomics and Phenotyping of Methylobacterium Species.</title>
        <authorList>
            <person name="Alessa O."/>
            <person name="Ogura Y."/>
            <person name="Fujitani Y."/>
            <person name="Takami H."/>
            <person name="Hayashi T."/>
            <person name="Sahin N."/>
            <person name="Tani A."/>
        </authorList>
    </citation>
    <scope>NUCLEOTIDE SEQUENCE</scope>
    <source>
        <strain evidence="3">NBRC 15686</strain>
    </source>
</reference>
<comment type="caution">
    <text evidence="3">The sequence shown here is derived from an EMBL/GenBank/DDBJ whole genome shotgun (WGS) entry which is preliminary data.</text>
</comment>
<accession>A0ABQ4UJA0</accession>
<evidence type="ECO:0000256" key="1">
    <source>
        <dbReference type="ARBA" id="ARBA00008950"/>
    </source>
</evidence>
<dbReference type="Gene3D" id="3.60.21.10">
    <property type="match status" value="1"/>
</dbReference>
<dbReference type="RefSeq" id="WP_238226790.1">
    <property type="nucleotide sequence ID" value="NZ_BAAADH010000046.1"/>
</dbReference>